<keyword evidence="2" id="KW-1277">Toxin-antitoxin system</keyword>
<protein>
    <submittedName>
        <fullName evidence="3">Type II toxin-antitoxin system RelE/ParE family toxin</fullName>
    </submittedName>
</protein>
<evidence type="ECO:0000313" key="3">
    <source>
        <dbReference type="EMBL" id="TRL30308.1"/>
    </source>
</evidence>
<evidence type="ECO:0000256" key="1">
    <source>
        <dbReference type="ARBA" id="ARBA00006226"/>
    </source>
</evidence>
<dbReference type="SUPFAM" id="SSF143011">
    <property type="entry name" value="RelE-like"/>
    <property type="match status" value="1"/>
</dbReference>
<evidence type="ECO:0000256" key="2">
    <source>
        <dbReference type="ARBA" id="ARBA00022649"/>
    </source>
</evidence>
<dbReference type="PANTHER" id="PTHR33755">
    <property type="entry name" value="TOXIN PARE1-RELATED"/>
    <property type="match status" value="1"/>
</dbReference>
<gene>
    <name evidence="3" type="ORF">FM996_17195</name>
</gene>
<dbReference type="InterPro" id="IPR007712">
    <property type="entry name" value="RelE/ParE_toxin"/>
</dbReference>
<dbReference type="Gene3D" id="3.30.2310.20">
    <property type="entry name" value="RelE-like"/>
    <property type="match status" value="1"/>
</dbReference>
<sequence>MKLVFSAEARADLLQIGDFIARDNPARAFTFVEELESRCRALPATPLAYPLLPGREASGVRRLVHGNYLIFYQVLDEAVVVLHVLWGARDYEPLLFPKR</sequence>
<comment type="caution">
    <text evidence="3">The sequence shown here is derived from an EMBL/GenBank/DDBJ whole genome shotgun (WGS) entry which is preliminary data.</text>
</comment>
<dbReference type="NCBIfam" id="TIGR02385">
    <property type="entry name" value="RelE_StbE"/>
    <property type="match status" value="1"/>
</dbReference>
<dbReference type="Proteomes" id="UP000316781">
    <property type="component" value="Unassembled WGS sequence"/>
</dbReference>
<organism evidence="3 4">
    <name type="scientific">Methylosinus sporium</name>
    <dbReference type="NCBI Taxonomy" id="428"/>
    <lineage>
        <taxon>Bacteria</taxon>
        <taxon>Pseudomonadati</taxon>
        <taxon>Pseudomonadota</taxon>
        <taxon>Alphaproteobacteria</taxon>
        <taxon>Hyphomicrobiales</taxon>
        <taxon>Methylocystaceae</taxon>
        <taxon>Methylosinus</taxon>
    </lineage>
</organism>
<proteinExistence type="inferred from homology"/>
<dbReference type="PANTHER" id="PTHR33755:SF6">
    <property type="entry name" value="PLASMID STABILIZATION SYSTEM PROTEIN"/>
    <property type="match status" value="1"/>
</dbReference>
<dbReference type="Pfam" id="PF05016">
    <property type="entry name" value="ParE_toxin"/>
    <property type="match status" value="1"/>
</dbReference>
<reference evidence="3 4" key="1">
    <citation type="submission" date="2019-07" db="EMBL/GenBank/DDBJ databases">
        <title>Ln-dependent methylotrophs.</title>
        <authorList>
            <person name="Tani A."/>
        </authorList>
    </citation>
    <scope>NUCLEOTIDE SEQUENCE [LARGE SCALE GENOMIC DNA]</scope>
    <source>
        <strain evidence="3 4">SM89A</strain>
    </source>
</reference>
<dbReference type="RefSeq" id="WP_142864037.1">
    <property type="nucleotide sequence ID" value="NZ_VJMF01000073.1"/>
</dbReference>
<dbReference type="AlphaFoldDB" id="A0A549SL12"/>
<name>A0A549SL12_METSR</name>
<accession>A0A549SL12</accession>
<evidence type="ECO:0000313" key="4">
    <source>
        <dbReference type="Proteomes" id="UP000316781"/>
    </source>
</evidence>
<comment type="similarity">
    <text evidence="1">Belongs to the RelE toxin family.</text>
</comment>
<dbReference type="EMBL" id="VJMF01000073">
    <property type="protein sequence ID" value="TRL30308.1"/>
    <property type="molecule type" value="Genomic_DNA"/>
</dbReference>
<dbReference type="InterPro" id="IPR035093">
    <property type="entry name" value="RelE/ParE_toxin_dom_sf"/>
</dbReference>
<dbReference type="InterPro" id="IPR051803">
    <property type="entry name" value="TA_system_RelE-like_toxin"/>
</dbReference>